<dbReference type="Gene3D" id="1.10.260.40">
    <property type="entry name" value="lambda repressor-like DNA-binding domains"/>
    <property type="match status" value="1"/>
</dbReference>
<dbReference type="SUPFAM" id="SSF47413">
    <property type="entry name" value="lambda repressor-like DNA-binding domains"/>
    <property type="match status" value="1"/>
</dbReference>
<dbReference type="InterPro" id="IPR001387">
    <property type="entry name" value="Cro/C1-type_HTH"/>
</dbReference>
<dbReference type="EMBL" id="JBHUIG010000001">
    <property type="protein sequence ID" value="MFD2317170.1"/>
    <property type="molecule type" value="Genomic_DNA"/>
</dbReference>
<sequence>MFNISLFWTKSFVFGFNSEMPRKPPVVFPQEQRLLSELGERLRLARKRRKLSNEVVAQRAGLSRTTVYKVESGDPGATLGSYVRVLAVLGLEGDLGQLAADDRVGRKLQDLALEPVPVAKRRKAKAASVATPEDSA</sequence>
<gene>
    <name evidence="2" type="ORF">ACFSPV_00445</name>
</gene>
<evidence type="ECO:0000313" key="3">
    <source>
        <dbReference type="Proteomes" id="UP001597287"/>
    </source>
</evidence>
<evidence type="ECO:0000313" key="2">
    <source>
        <dbReference type="EMBL" id="MFD2317170.1"/>
    </source>
</evidence>
<comment type="caution">
    <text evidence="2">The sequence shown here is derived from an EMBL/GenBank/DDBJ whole genome shotgun (WGS) entry which is preliminary data.</text>
</comment>
<organism evidence="2 3">
    <name type="scientific">Delftia deserti</name>
    <dbReference type="NCBI Taxonomy" id="1651218"/>
    <lineage>
        <taxon>Bacteria</taxon>
        <taxon>Pseudomonadati</taxon>
        <taxon>Pseudomonadota</taxon>
        <taxon>Betaproteobacteria</taxon>
        <taxon>Burkholderiales</taxon>
        <taxon>Comamonadaceae</taxon>
        <taxon>Delftia</taxon>
    </lineage>
</organism>
<reference evidence="3" key="1">
    <citation type="journal article" date="2019" name="Int. J. Syst. Evol. Microbiol.">
        <title>The Global Catalogue of Microorganisms (GCM) 10K type strain sequencing project: providing services to taxonomists for standard genome sequencing and annotation.</title>
        <authorList>
            <consortium name="The Broad Institute Genomics Platform"/>
            <consortium name="The Broad Institute Genome Sequencing Center for Infectious Disease"/>
            <person name="Wu L."/>
            <person name="Ma J."/>
        </authorList>
    </citation>
    <scope>NUCLEOTIDE SEQUENCE [LARGE SCALE GENOMIC DNA]</scope>
    <source>
        <strain evidence="3">CCUG 62793</strain>
    </source>
</reference>
<feature type="domain" description="HTH cro/C1-type" evidence="1">
    <location>
        <begin position="42"/>
        <end position="95"/>
    </location>
</feature>
<dbReference type="Pfam" id="PF13560">
    <property type="entry name" value="HTH_31"/>
    <property type="match status" value="1"/>
</dbReference>
<proteinExistence type="predicted"/>
<dbReference type="Proteomes" id="UP001597287">
    <property type="component" value="Unassembled WGS sequence"/>
</dbReference>
<dbReference type="PROSITE" id="PS50943">
    <property type="entry name" value="HTH_CROC1"/>
    <property type="match status" value="1"/>
</dbReference>
<name>A0ABW5EGF1_9BURK</name>
<dbReference type="SMART" id="SM00530">
    <property type="entry name" value="HTH_XRE"/>
    <property type="match status" value="1"/>
</dbReference>
<protein>
    <submittedName>
        <fullName evidence="2">Helix-turn-helix domain-containing protein</fullName>
    </submittedName>
</protein>
<accession>A0ABW5EGF1</accession>
<evidence type="ECO:0000259" key="1">
    <source>
        <dbReference type="PROSITE" id="PS50943"/>
    </source>
</evidence>
<dbReference type="InterPro" id="IPR010982">
    <property type="entry name" value="Lambda_DNA-bd_dom_sf"/>
</dbReference>
<keyword evidence="3" id="KW-1185">Reference proteome</keyword>
<dbReference type="RefSeq" id="WP_259649295.1">
    <property type="nucleotide sequence ID" value="NZ_JBHUIG010000001.1"/>
</dbReference>